<dbReference type="PANTHER" id="PTHR43352">
    <property type="entry name" value="ACETYL-COA SYNTHETASE"/>
    <property type="match status" value="1"/>
</dbReference>
<organism evidence="4 5">
    <name type="scientific">Amycolatopsis rubida</name>
    <dbReference type="NCBI Taxonomy" id="112413"/>
    <lineage>
        <taxon>Bacteria</taxon>
        <taxon>Bacillati</taxon>
        <taxon>Actinomycetota</taxon>
        <taxon>Actinomycetes</taxon>
        <taxon>Pseudonocardiales</taxon>
        <taxon>Pseudonocardiaceae</taxon>
        <taxon>Amycolatopsis</taxon>
    </lineage>
</organism>
<evidence type="ECO:0000259" key="3">
    <source>
        <dbReference type="Pfam" id="PF13193"/>
    </source>
</evidence>
<dbReference type="InterPro" id="IPR025110">
    <property type="entry name" value="AMP-bd_C"/>
</dbReference>
<accession>A0A1I6A6J6</accession>
<dbReference type="Pfam" id="PF00501">
    <property type="entry name" value="AMP-binding"/>
    <property type="match status" value="1"/>
</dbReference>
<dbReference type="InterPro" id="IPR020845">
    <property type="entry name" value="AMP-binding_CS"/>
</dbReference>
<dbReference type="InterPro" id="IPR045851">
    <property type="entry name" value="AMP-bd_C_sf"/>
</dbReference>
<dbReference type="InterPro" id="IPR000873">
    <property type="entry name" value="AMP-dep_synth/lig_dom"/>
</dbReference>
<name>A0A1I6A6J6_9PSEU</name>
<dbReference type="SUPFAM" id="SSF56801">
    <property type="entry name" value="Acetyl-CoA synthetase-like"/>
    <property type="match status" value="1"/>
</dbReference>
<keyword evidence="1 4" id="KW-0436">Ligase</keyword>
<dbReference type="PANTHER" id="PTHR43352:SF1">
    <property type="entry name" value="ANTHRANILATE--COA LIGASE"/>
    <property type="match status" value="1"/>
</dbReference>
<dbReference type="Gene3D" id="3.40.50.12780">
    <property type="entry name" value="N-terminal domain of ligase-like"/>
    <property type="match status" value="1"/>
</dbReference>
<evidence type="ECO:0000313" key="4">
    <source>
        <dbReference type="EMBL" id="SFQ64376.1"/>
    </source>
</evidence>
<feature type="domain" description="AMP-dependent synthetase/ligase" evidence="2">
    <location>
        <begin position="75"/>
        <end position="417"/>
    </location>
</feature>
<dbReference type="InterPro" id="IPR042099">
    <property type="entry name" value="ANL_N_sf"/>
</dbReference>
<dbReference type="GO" id="GO:0044550">
    <property type="term" value="P:secondary metabolite biosynthetic process"/>
    <property type="evidence" value="ECO:0007669"/>
    <property type="project" value="TreeGrafter"/>
</dbReference>
<dbReference type="Gene3D" id="3.30.300.30">
    <property type="match status" value="1"/>
</dbReference>
<dbReference type="EMBL" id="FOWC01000017">
    <property type="protein sequence ID" value="SFQ64376.1"/>
    <property type="molecule type" value="Genomic_DNA"/>
</dbReference>
<dbReference type="STRING" id="112413.SAMN05421854_117149"/>
<dbReference type="Proteomes" id="UP000199137">
    <property type="component" value="Unassembled WGS sequence"/>
</dbReference>
<evidence type="ECO:0000259" key="2">
    <source>
        <dbReference type="Pfam" id="PF00501"/>
    </source>
</evidence>
<gene>
    <name evidence="4" type="ORF">SAMN05421854_117149</name>
</gene>
<evidence type="ECO:0000313" key="5">
    <source>
        <dbReference type="Proteomes" id="UP000199137"/>
    </source>
</evidence>
<dbReference type="AlphaFoldDB" id="A0A1I6A6J6"/>
<sequence length="564" mass="61692">MLRLPDGRKTYYSSWTREGRRLNWGHVVQLQPSAHVDTFCRDHLPPFEQWPRLWFDLPELRYPDRLNAATRLLDDTIARWGADRPALLSPAGSWSYGDLLTRANQIAHELTAQGIVPGNRVLLRGPNTPWLAACWLGVLKAGAVAVATMPMLRAHELSKIIEASTPVIALCDHRYPGELQSFDLPVVPYGGDSPDDLAARCATRPATFQDVDTAADDVALLAFTSGTTGRPKATMHFHRDLLAIADTFSRHLVKPRETDLFCGTPPLAFTFGLGGLLVFPLHAGAATLLVERATPAELADLVAEHRVTVLFTAPTAYRAILASDRRPLLSGLRRAVSAGEALPESVATDFHEATGHWLIDGIGSTEMLHVFISAADEDARPGATGRVVPGYRAQIVDDNGHPVPDGTPGRLAVQGPTGCRYLADDRQTVFVEDGWNLTGDTYVRDSDGYFHYRARSDDMIVSSGYNIAGPEVEEVLLRHPDVLECAVVAAPDDARGSIVAAYVVLNEGVPADEAKAKELQDFAKSLAAPYKYPRRVEFVPDLPRNPSGKVQRYLLRRRAAEPVS</sequence>
<reference evidence="4 5" key="1">
    <citation type="submission" date="2016-10" db="EMBL/GenBank/DDBJ databases">
        <authorList>
            <person name="de Groot N.N."/>
        </authorList>
    </citation>
    <scope>NUCLEOTIDE SEQUENCE [LARGE SCALE GENOMIC DNA]</scope>
    <source>
        <strain evidence="4 5">DSM 44637</strain>
    </source>
</reference>
<feature type="domain" description="AMP-binding enzyme C-terminal" evidence="3">
    <location>
        <begin position="471"/>
        <end position="549"/>
    </location>
</feature>
<dbReference type="GO" id="GO:0016878">
    <property type="term" value="F:acid-thiol ligase activity"/>
    <property type="evidence" value="ECO:0007669"/>
    <property type="project" value="TreeGrafter"/>
</dbReference>
<proteinExistence type="predicted"/>
<dbReference type="Pfam" id="PF13193">
    <property type="entry name" value="AMP-binding_C"/>
    <property type="match status" value="1"/>
</dbReference>
<evidence type="ECO:0000256" key="1">
    <source>
        <dbReference type="ARBA" id="ARBA00022598"/>
    </source>
</evidence>
<dbReference type="PROSITE" id="PS00455">
    <property type="entry name" value="AMP_BINDING"/>
    <property type="match status" value="1"/>
</dbReference>
<protein>
    <submittedName>
        <fullName evidence="4">2-aminobenzoate-CoA ligase</fullName>
    </submittedName>
</protein>